<feature type="region of interest" description="Disordered" evidence="3">
    <location>
        <begin position="1"/>
        <end position="62"/>
    </location>
</feature>
<dbReference type="InterPro" id="IPR029021">
    <property type="entry name" value="Prot-tyrosine_phosphatase-like"/>
</dbReference>
<proteinExistence type="predicted"/>
<dbReference type="GO" id="GO:0005634">
    <property type="term" value="C:nucleus"/>
    <property type="evidence" value="ECO:0007669"/>
    <property type="project" value="GOC"/>
</dbReference>
<protein>
    <submittedName>
        <fullName evidence="6">Dual specificity protein phosphatase-like protein PPS1</fullName>
    </submittedName>
</protein>
<dbReference type="SMART" id="SM00195">
    <property type="entry name" value="DSPc"/>
    <property type="match status" value="1"/>
</dbReference>
<organism evidence="6 7">
    <name type="scientific">Glonium stellatum</name>
    <dbReference type="NCBI Taxonomy" id="574774"/>
    <lineage>
        <taxon>Eukaryota</taxon>
        <taxon>Fungi</taxon>
        <taxon>Dikarya</taxon>
        <taxon>Ascomycota</taxon>
        <taxon>Pezizomycotina</taxon>
        <taxon>Dothideomycetes</taxon>
        <taxon>Pleosporomycetidae</taxon>
        <taxon>Gloniales</taxon>
        <taxon>Gloniaceae</taxon>
        <taxon>Glonium</taxon>
    </lineage>
</organism>
<evidence type="ECO:0000256" key="2">
    <source>
        <dbReference type="ARBA" id="ARBA00022912"/>
    </source>
</evidence>
<feature type="domain" description="Tyrosine specific protein phosphatases" evidence="5">
    <location>
        <begin position="578"/>
        <end position="646"/>
    </location>
</feature>
<dbReference type="PANTHER" id="PTHR47550">
    <property type="entry name" value="DUAL SPECIFICITY PROTEIN PHOSPHATASE PPS1"/>
    <property type="match status" value="1"/>
</dbReference>
<dbReference type="EMBL" id="KV749255">
    <property type="protein sequence ID" value="OCL10358.1"/>
    <property type="molecule type" value="Genomic_DNA"/>
</dbReference>
<dbReference type="InterPro" id="IPR000387">
    <property type="entry name" value="Tyr_Pase_dom"/>
</dbReference>
<sequence>MAAAVARAPPMPGRSSTPPPHLTLNTSSRGTPAAVPNKHIPVCSPGPVPARGLETPPASPPSKDCLIETSSITYPPSNYCSEYSRDPPVWMISAQRLAQALEHISTQPLPYPEQVFPWLHGLHAENQIQLAFFVSRRKSIRKVPKCIRGITIVKTGGDLSSSKLKGAIAPEELLQYKGMTDDSSSFIECDPRDGFSVRNFQIQACKMAMVSDIIVYGDEKTHPYDTIALAKKISRAQRAYEVKNGIQRGLFNTFMLADPFGLVEQKYSSLVAVDSEGCMTGRVMDFFYWERMEMCAMSKASEISANVYMGPTPDAALESSGDQVFDIHIEASDLAHVPDPRALNNLRTGLGDPNHPPLHIEFPSSGSIMPPTWSHAEVDSLMETCKWIFEVANPQEVNKAKEEKGSEGGSIELTTIARPQKVLIHCTDGYTESSLLGLAYFMYAEGLPVHDAWVKLHREKGRNFFAYPTDVALLTAIQPRILQASPRWRGDFLSISEPQWLSRIDGSLPSRILPYMYLGNLGHANNPELLRELGITRILSVGESISWSDDLKKKLDWPNDNLLSIDRVQDNGVDPLWDEFDRCLKFIERGKLDGTATLVHCRVGVSRSATICIAEVMNELGLSFPRAYCFVRARRLNVIIQPHLRFTYELLKWEEFQRQKRNEPLRRELEWATIAREIALMNKPYSR</sequence>
<dbReference type="InterPro" id="IPR053239">
    <property type="entry name" value="Dual_spec_PTase"/>
</dbReference>
<evidence type="ECO:0000259" key="5">
    <source>
        <dbReference type="PROSITE" id="PS50056"/>
    </source>
</evidence>
<evidence type="ECO:0000313" key="7">
    <source>
        <dbReference type="Proteomes" id="UP000250140"/>
    </source>
</evidence>
<dbReference type="Proteomes" id="UP000250140">
    <property type="component" value="Unassembled WGS sequence"/>
</dbReference>
<feature type="compositionally biased region" description="Pro residues" evidence="3">
    <location>
        <begin position="9"/>
        <end position="21"/>
    </location>
</feature>
<evidence type="ECO:0000313" key="6">
    <source>
        <dbReference type="EMBL" id="OCL10358.1"/>
    </source>
</evidence>
<dbReference type="AlphaFoldDB" id="A0A8E2F4W3"/>
<dbReference type="PROSITE" id="PS50056">
    <property type="entry name" value="TYR_PHOSPHATASE_2"/>
    <property type="match status" value="1"/>
</dbReference>
<evidence type="ECO:0000256" key="3">
    <source>
        <dbReference type="SAM" id="MobiDB-lite"/>
    </source>
</evidence>
<dbReference type="PROSITE" id="PS00383">
    <property type="entry name" value="TYR_PHOSPHATASE_1"/>
    <property type="match status" value="1"/>
</dbReference>
<keyword evidence="2" id="KW-0904">Protein phosphatase</keyword>
<gene>
    <name evidence="6" type="ORF">AOQ84DRAFT_218686</name>
</gene>
<dbReference type="CDD" id="cd14516">
    <property type="entry name" value="DSP_fungal_PPS1"/>
    <property type="match status" value="1"/>
</dbReference>
<feature type="domain" description="Tyrosine-protein phosphatase" evidence="4">
    <location>
        <begin position="508"/>
        <end position="659"/>
    </location>
</feature>
<dbReference type="PROSITE" id="PS50054">
    <property type="entry name" value="TYR_PHOSPHATASE_DUAL"/>
    <property type="match status" value="1"/>
</dbReference>
<keyword evidence="7" id="KW-1185">Reference proteome</keyword>
<dbReference type="GO" id="GO:0008138">
    <property type="term" value="F:protein tyrosine/serine/threonine phosphatase activity"/>
    <property type="evidence" value="ECO:0007669"/>
    <property type="project" value="InterPro"/>
</dbReference>
<name>A0A8E2F4W3_9PEZI</name>
<dbReference type="Gene3D" id="3.90.190.10">
    <property type="entry name" value="Protein tyrosine phosphatase superfamily"/>
    <property type="match status" value="2"/>
</dbReference>
<dbReference type="GO" id="GO:0033260">
    <property type="term" value="P:nuclear DNA replication"/>
    <property type="evidence" value="ECO:0007669"/>
    <property type="project" value="InterPro"/>
</dbReference>
<reference evidence="6 7" key="1">
    <citation type="journal article" date="2016" name="Nat. Commun.">
        <title>Ectomycorrhizal ecology is imprinted in the genome of the dominant symbiotic fungus Cenococcum geophilum.</title>
        <authorList>
            <consortium name="DOE Joint Genome Institute"/>
            <person name="Peter M."/>
            <person name="Kohler A."/>
            <person name="Ohm R.A."/>
            <person name="Kuo A."/>
            <person name="Krutzmann J."/>
            <person name="Morin E."/>
            <person name="Arend M."/>
            <person name="Barry K.W."/>
            <person name="Binder M."/>
            <person name="Choi C."/>
            <person name="Clum A."/>
            <person name="Copeland A."/>
            <person name="Grisel N."/>
            <person name="Haridas S."/>
            <person name="Kipfer T."/>
            <person name="LaButti K."/>
            <person name="Lindquist E."/>
            <person name="Lipzen A."/>
            <person name="Maire R."/>
            <person name="Meier B."/>
            <person name="Mihaltcheva S."/>
            <person name="Molinier V."/>
            <person name="Murat C."/>
            <person name="Poggeler S."/>
            <person name="Quandt C.A."/>
            <person name="Sperisen C."/>
            <person name="Tritt A."/>
            <person name="Tisserant E."/>
            <person name="Crous P.W."/>
            <person name="Henrissat B."/>
            <person name="Nehls U."/>
            <person name="Egli S."/>
            <person name="Spatafora J.W."/>
            <person name="Grigoriev I.V."/>
            <person name="Martin F.M."/>
        </authorList>
    </citation>
    <scope>NUCLEOTIDE SEQUENCE [LARGE SCALE GENOMIC DNA]</scope>
    <source>
        <strain evidence="6 7">CBS 207.34</strain>
    </source>
</reference>
<keyword evidence="1" id="KW-0378">Hydrolase</keyword>
<evidence type="ECO:0000256" key="1">
    <source>
        <dbReference type="ARBA" id="ARBA00022801"/>
    </source>
</evidence>
<dbReference type="InterPro" id="IPR020422">
    <property type="entry name" value="TYR_PHOSPHATASE_DUAL_dom"/>
</dbReference>
<dbReference type="FunFam" id="3.90.190.10:FF:000110">
    <property type="entry name" value="PPS1p Protein phosphatase"/>
    <property type="match status" value="1"/>
</dbReference>
<dbReference type="InterPro" id="IPR047949">
    <property type="entry name" value="PPS1_DSP"/>
</dbReference>
<dbReference type="OrthoDB" id="273181at2759"/>
<dbReference type="Pfam" id="PF00782">
    <property type="entry name" value="DSPc"/>
    <property type="match status" value="1"/>
</dbReference>
<accession>A0A8E2F4W3</accession>
<evidence type="ECO:0000259" key="4">
    <source>
        <dbReference type="PROSITE" id="PS50054"/>
    </source>
</evidence>
<dbReference type="InterPro" id="IPR016130">
    <property type="entry name" value="Tyr_Pase_AS"/>
</dbReference>
<dbReference type="PANTHER" id="PTHR47550:SF1">
    <property type="entry name" value="DUAL SPECIFICITY PROTEIN PHOSPHATASE PPS1"/>
    <property type="match status" value="1"/>
</dbReference>
<dbReference type="InterPro" id="IPR000340">
    <property type="entry name" value="Dual-sp_phosphatase_cat-dom"/>
</dbReference>
<dbReference type="SUPFAM" id="SSF52799">
    <property type="entry name" value="(Phosphotyrosine protein) phosphatases II"/>
    <property type="match status" value="2"/>
</dbReference>